<organism evidence="2 3">
    <name type="scientific">Allosaccharopolyspora coralli</name>
    <dbReference type="NCBI Taxonomy" id="2665642"/>
    <lineage>
        <taxon>Bacteria</taxon>
        <taxon>Bacillati</taxon>
        <taxon>Actinomycetota</taxon>
        <taxon>Actinomycetes</taxon>
        <taxon>Pseudonocardiales</taxon>
        <taxon>Pseudonocardiaceae</taxon>
        <taxon>Allosaccharopolyspora</taxon>
    </lineage>
</organism>
<dbReference type="Pfam" id="PF05685">
    <property type="entry name" value="Uma2"/>
    <property type="match status" value="1"/>
</dbReference>
<dbReference type="Gene3D" id="3.90.1570.10">
    <property type="entry name" value="tt1808, chain A"/>
    <property type="match status" value="1"/>
</dbReference>
<dbReference type="KEGG" id="sace:GIY23_02170"/>
<dbReference type="AlphaFoldDB" id="A0A5Q3Q215"/>
<dbReference type="InterPro" id="IPR012296">
    <property type="entry name" value="Nuclease_put_TT1808"/>
</dbReference>
<keyword evidence="2" id="KW-0378">Hydrolase</keyword>
<accession>A0A5Q3Q215</accession>
<evidence type="ECO:0000259" key="1">
    <source>
        <dbReference type="Pfam" id="PF05685"/>
    </source>
</evidence>
<dbReference type="PANTHER" id="PTHR35400:SF3">
    <property type="entry name" value="SLL1072 PROTEIN"/>
    <property type="match status" value="1"/>
</dbReference>
<protein>
    <submittedName>
        <fullName evidence="2">Uma2 family endonuclease</fullName>
    </submittedName>
</protein>
<evidence type="ECO:0000313" key="3">
    <source>
        <dbReference type="Proteomes" id="UP000371041"/>
    </source>
</evidence>
<dbReference type="PANTHER" id="PTHR35400">
    <property type="entry name" value="SLR1083 PROTEIN"/>
    <property type="match status" value="1"/>
</dbReference>
<reference evidence="3" key="1">
    <citation type="submission" date="2019-11" db="EMBL/GenBank/DDBJ databases">
        <title>The complete genome sequence of Saccharopolyspora sp. E2A.</title>
        <authorList>
            <person name="Zhang G."/>
        </authorList>
    </citation>
    <scope>NUCLEOTIDE SEQUENCE [LARGE SCALE GENOMIC DNA]</scope>
    <source>
        <strain evidence="3">E2A</strain>
    </source>
</reference>
<name>A0A5Q3Q215_9PSEU</name>
<dbReference type="InterPro" id="IPR008538">
    <property type="entry name" value="Uma2"/>
</dbReference>
<proteinExistence type="predicted"/>
<dbReference type="InterPro" id="IPR011335">
    <property type="entry name" value="Restrct_endonuc-II-like"/>
</dbReference>
<dbReference type="EMBL" id="CP045929">
    <property type="protein sequence ID" value="QGK68522.1"/>
    <property type="molecule type" value="Genomic_DNA"/>
</dbReference>
<dbReference type="Proteomes" id="UP000371041">
    <property type="component" value="Chromosome"/>
</dbReference>
<evidence type="ECO:0000313" key="2">
    <source>
        <dbReference type="EMBL" id="QGK68522.1"/>
    </source>
</evidence>
<feature type="domain" description="Putative restriction endonuclease" evidence="1">
    <location>
        <begin position="32"/>
        <end position="191"/>
    </location>
</feature>
<keyword evidence="3" id="KW-1185">Reference proteome</keyword>
<keyword evidence="2" id="KW-0255">Endonuclease</keyword>
<dbReference type="CDD" id="cd06260">
    <property type="entry name" value="DUF820-like"/>
    <property type="match status" value="1"/>
</dbReference>
<dbReference type="SUPFAM" id="SSF52980">
    <property type="entry name" value="Restriction endonuclease-like"/>
    <property type="match status" value="1"/>
</dbReference>
<dbReference type="GO" id="GO:0004519">
    <property type="term" value="F:endonuclease activity"/>
    <property type="evidence" value="ECO:0007669"/>
    <property type="project" value="UniProtKB-KW"/>
</dbReference>
<sequence length="202" mass="22235">MGADNDTGSDRAVTAEVLLPSAWENLVRTWQELDVPEGWRAEIIEESIVMTPPPDTGHNLIASRVTKALVRAIPDDWEIFQTQGVSVPLRSSVFIPDLVVIPRERVPGGDPAEPTPIEHALLAVEITSRSNADTDRKTKLWSYAHGGVPLYLLVDRFAENGPEVMLYSNPENGIYQDTHRAPFGKPVTLPAPCELTIDSGEF</sequence>
<keyword evidence="2" id="KW-0540">Nuclease</keyword>
<gene>
    <name evidence="2" type="ORF">GIY23_02170</name>
</gene>